<comment type="caution">
    <text evidence="1">The sequence shown here is derived from an EMBL/GenBank/DDBJ whole genome shotgun (WGS) entry which is preliminary data.</text>
</comment>
<dbReference type="AlphaFoldDB" id="A0AAD3XT43"/>
<dbReference type="Proteomes" id="UP001279734">
    <property type="component" value="Unassembled WGS sequence"/>
</dbReference>
<dbReference type="EMBL" id="BSYO01000015">
    <property type="protein sequence ID" value="GMH15391.1"/>
    <property type="molecule type" value="Genomic_DNA"/>
</dbReference>
<accession>A0AAD3XT43</accession>
<evidence type="ECO:0000313" key="1">
    <source>
        <dbReference type="EMBL" id="GMH15391.1"/>
    </source>
</evidence>
<protein>
    <submittedName>
        <fullName evidence="1">Uncharacterized protein</fullName>
    </submittedName>
</protein>
<keyword evidence="2" id="KW-1185">Reference proteome</keyword>
<name>A0AAD3XT43_NEPGR</name>
<proteinExistence type="predicted"/>
<evidence type="ECO:0000313" key="2">
    <source>
        <dbReference type="Proteomes" id="UP001279734"/>
    </source>
</evidence>
<organism evidence="1 2">
    <name type="scientific">Nepenthes gracilis</name>
    <name type="common">Slender pitcher plant</name>
    <dbReference type="NCBI Taxonomy" id="150966"/>
    <lineage>
        <taxon>Eukaryota</taxon>
        <taxon>Viridiplantae</taxon>
        <taxon>Streptophyta</taxon>
        <taxon>Embryophyta</taxon>
        <taxon>Tracheophyta</taxon>
        <taxon>Spermatophyta</taxon>
        <taxon>Magnoliopsida</taxon>
        <taxon>eudicotyledons</taxon>
        <taxon>Gunneridae</taxon>
        <taxon>Pentapetalae</taxon>
        <taxon>Caryophyllales</taxon>
        <taxon>Nepenthaceae</taxon>
        <taxon>Nepenthes</taxon>
    </lineage>
</organism>
<reference evidence="1" key="1">
    <citation type="submission" date="2023-05" db="EMBL/GenBank/DDBJ databases">
        <title>Nepenthes gracilis genome sequencing.</title>
        <authorList>
            <person name="Fukushima K."/>
        </authorList>
    </citation>
    <scope>NUCLEOTIDE SEQUENCE</scope>
    <source>
        <strain evidence="1">SING2019-196</strain>
    </source>
</reference>
<gene>
    <name evidence="1" type="ORF">Nepgr_017232</name>
</gene>
<sequence length="96" mass="10986">MRPQQIRRSRLSNSAESANVDGFGANVKKYVNAEPKDLPRRSEKMPQASVRSLMQPLMKRSKFIFQLRLVQQLAWSLLPSHVLCLASEIVPPKQKQ</sequence>